<keyword evidence="2" id="KW-1185">Reference proteome</keyword>
<dbReference type="Proteomes" id="UP000509771">
    <property type="component" value="Chromosome"/>
</dbReference>
<gene>
    <name evidence="1" type="ORF">C5F47_03575</name>
</gene>
<evidence type="ECO:0000313" key="2">
    <source>
        <dbReference type="Proteomes" id="UP000509771"/>
    </source>
</evidence>
<dbReference type="GeneID" id="56059072"/>
<organism evidence="1 2">
    <name type="scientific">Nitrosopumilus cobalaminigenes</name>
    <dbReference type="NCBI Taxonomy" id="1470066"/>
    <lineage>
        <taxon>Archaea</taxon>
        <taxon>Nitrososphaerota</taxon>
        <taxon>Nitrososphaeria</taxon>
        <taxon>Nitrosopumilales</taxon>
        <taxon>Nitrosopumilaceae</taxon>
        <taxon>Nitrosopumilus</taxon>
    </lineage>
</organism>
<reference evidence="1 2" key="1">
    <citation type="submission" date="2018-02" db="EMBL/GenBank/DDBJ databases">
        <title>Complete genome of Nitrosopumilus cobalaminigenes HCA1.</title>
        <authorList>
            <person name="Qin W."/>
            <person name="Zheng Y."/>
            <person name="Stahl D.A."/>
        </authorList>
    </citation>
    <scope>NUCLEOTIDE SEQUENCE [LARGE SCALE GENOMIC DNA]</scope>
    <source>
        <strain evidence="1 2">HCA1</strain>
    </source>
</reference>
<dbReference type="RefSeq" id="WP_179361539.1">
    <property type="nucleotide sequence ID" value="NZ_CP026993.1"/>
</dbReference>
<evidence type="ECO:0000313" key="1">
    <source>
        <dbReference type="EMBL" id="QLH02699.1"/>
    </source>
</evidence>
<dbReference type="AlphaFoldDB" id="A0A7D5R272"/>
<name>A0A7D5R272_9ARCH</name>
<proteinExistence type="predicted"/>
<dbReference type="OrthoDB" id="11892at2157"/>
<dbReference type="KEGG" id="ncl:C5F47_03575"/>
<sequence>MANIGAGEIIYDLRKKIQEIQVSLKELGDPVGDMPEMIETANLLRSNDYLSKANEKKTELLDAYEQYSSALEELLLSVFDIQKDLKEILKDQSSLISESPKKRLKPKTKSKKK</sequence>
<accession>A0A7D5R272</accession>
<protein>
    <submittedName>
        <fullName evidence="1">Uncharacterized protein</fullName>
    </submittedName>
</protein>
<dbReference type="EMBL" id="CP026993">
    <property type="protein sequence ID" value="QLH02699.1"/>
    <property type="molecule type" value="Genomic_DNA"/>
</dbReference>